<dbReference type="InterPro" id="IPR046368">
    <property type="entry name" value="Tag1"/>
</dbReference>
<feature type="domain" description="Tag1 C-terminal" evidence="2">
    <location>
        <begin position="440"/>
        <end position="548"/>
    </location>
</feature>
<keyword evidence="1" id="KW-0472">Membrane</keyword>
<dbReference type="Pfam" id="PF22786">
    <property type="entry name" value="Tag1_C"/>
    <property type="match status" value="1"/>
</dbReference>
<keyword evidence="1" id="KW-0812">Transmembrane</keyword>
<organism evidence="3">
    <name type="scientific">Cyberlindnera fabianii</name>
    <name type="common">Yeast</name>
    <name type="synonym">Hansenula fabianii</name>
    <dbReference type="NCBI Taxonomy" id="36022"/>
    <lineage>
        <taxon>Eukaryota</taxon>
        <taxon>Fungi</taxon>
        <taxon>Dikarya</taxon>
        <taxon>Ascomycota</taxon>
        <taxon>Saccharomycotina</taxon>
        <taxon>Saccharomycetes</taxon>
        <taxon>Phaffomycetales</taxon>
        <taxon>Phaffomycetaceae</taxon>
        <taxon>Cyberlindnera</taxon>
    </lineage>
</organism>
<feature type="transmembrane region" description="Helical" evidence="1">
    <location>
        <begin position="47"/>
        <end position="67"/>
    </location>
</feature>
<evidence type="ECO:0000256" key="1">
    <source>
        <dbReference type="SAM" id="Phobius"/>
    </source>
</evidence>
<dbReference type="InterPro" id="IPR055011">
    <property type="entry name" value="Tag1_C"/>
</dbReference>
<dbReference type="EMBL" id="LK052886">
    <property type="protein sequence ID" value="CDR37124.1"/>
    <property type="molecule type" value="Genomic_DNA"/>
</dbReference>
<dbReference type="Pfam" id="PF26174">
    <property type="entry name" value="LEA-2_1"/>
    <property type="match status" value="1"/>
</dbReference>
<sequence length="552" mass="60891">MSMNQPTENSRLLPGQDVHQETHFDSIESFQPPHNFNAPKRFKRTRYTIIALISFLALALITTLTTLKISKISQHSDELISNSVEMEVHNVSMVGLSTKGVKVRVQGITNVDYDTIDDDYTRALFKMGGGVLRIADIRMGSVALETEVEEKKVKIGTVDVPQMRVSIVQGGQTPVDMIVDIHPDTGKLLSLVKRILTHPEDILTVYGTTALNIALGGIPIGSFGVDFKQVITPNEFFQIDTDNVDVENILVLPEEDSYNISLAVTIPNPVKNKMISFEIPDLEWNILINDCHDNPSLPLLQKDELIKSKAFKLSSLEEKLRIDLSTLISQLNTKLNTPCPSEITTTPLKTLVNTFLKNNTLAVRVQNIGGSEQYPSFLNEILSKNTIDILYTSKSNASGLVHNSSLDNLAFDFQNGDLGSPIVNADVNIFLQIPVDGLESGIGVKQVRGLPKLYHDGEMFGQVEITEWHECINEFVEEDGIRFLHVSVSLKEEAVTITDSSVFAGVANEVLLGGGTVVKVKSDLDGVIETLIGDFEIDDIHVENESRIEIGS</sequence>
<evidence type="ECO:0000313" key="3">
    <source>
        <dbReference type="EMBL" id="CDR37124.1"/>
    </source>
</evidence>
<dbReference type="PANTHER" id="PTHR35895:SF3">
    <property type="entry name" value="PRE-RRNA PROCESSING PROTEIN"/>
    <property type="match status" value="1"/>
</dbReference>
<dbReference type="PhylomeDB" id="A0A061AHS8"/>
<protein>
    <submittedName>
        <fullName evidence="3">CYFA0S01e07602g1_1</fullName>
    </submittedName>
</protein>
<dbReference type="VEuPathDB" id="FungiDB:BON22_0502"/>
<evidence type="ECO:0000259" key="2">
    <source>
        <dbReference type="Pfam" id="PF22786"/>
    </source>
</evidence>
<accession>A0A061AHS8</accession>
<proteinExistence type="predicted"/>
<gene>
    <name evidence="3" type="ORF">CYFA0S_01e07602g</name>
</gene>
<name>A0A061AHS8_CYBFA</name>
<dbReference type="PANTHER" id="PTHR35895">
    <property type="entry name" value="CHROMOSOME 16, WHOLE GENOME SHOTGUN SEQUENCE"/>
    <property type="match status" value="1"/>
</dbReference>
<dbReference type="GO" id="GO:0000329">
    <property type="term" value="C:fungal-type vacuole membrane"/>
    <property type="evidence" value="ECO:0007669"/>
    <property type="project" value="InterPro"/>
</dbReference>
<dbReference type="AlphaFoldDB" id="A0A061AHS8"/>
<reference evidence="3" key="1">
    <citation type="journal article" date="2014" name="Genome Announc.">
        <title>Genome sequence of the yeast Cyberlindnera fabianii (Hansenula fabianii).</title>
        <authorList>
            <person name="Freel K.C."/>
            <person name="Sarilar V."/>
            <person name="Neuveglise C."/>
            <person name="Devillers H."/>
            <person name="Friedrich A."/>
            <person name="Schacherer J."/>
        </authorList>
    </citation>
    <scope>NUCLEOTIDE SEQUENCE</scope>
    <source>
        <strain evidence="3">YJS4271</strain>
    </source>
</reference>
<dbReference type="OrthoDB" id="5596576at2759"/>
<keyword evidence="1" id="KW-1133">Transmembrane helix</keyword>